<sequence>MNIQPSLRSEFGDNIRFTLPPSSYSVRQFRRVENLHNSSKESWDINENIFYQERSINWDNENPPVTFNPSQMKRAPTCIYAILLFAFNEIEIKMNSGWFKTRTYTPYLLALNELKQFYNFYWMAKRYRLHILSEPPQLLTIHVSLGSQPLSDETRIYIHKKLHYLNIHTGILDCFDISITSVKELSNCNATYFCIHCVTPWQFISGNSSTLLNVTTFRSFSKLIGTPKLWTVITMGEMESIGLKNLPKNPFILSSKQQNAPFQFAILSILLSESNSSIALVAHIDREFDGLNEILAEKRMSLDYKIDASGKFERDFRQDLLWQTSIVSSEGYNFITCYSTDRLIFSYYIEPFQIELWIALLVYLPILSVLTHLLLIIKKCNKSDFNAYFFAYSSMIEYCYYVPDYLFRMHSVRIVLGLWLLISCIFTNGYKGLAITGVTAPPEKTSVKTIAELVDDNFDVMDYNLSDFDTGLFRFKIYTPLTVEYLDTWKRGEWDVNSNTNINKTDLNSNSSSDYVDRVFTLKVNSVEYFPFGVESYNEFWKLVYKMDERLLKWNTNLYPLESFQKNDRPHMRALRLYTKLSTSMRYFVPKREVEPPQFSKSYEIAIERELLEGDKQIAYIDYEEKVKREHDYLTGHYHHKTFFIGNQSFLKDWTVWQFDNGRGSRLPAIFQLLIQNGIYKKLESSYKNIEFFGVRNEYTRIQAFKTKYERVKKLNLQSNLQTVFYMFLSGILISILGLGTEAFNKFIRDVMTYLGFRWRKYLSGRTTLRLNFKSSKLLDITE</sequence>
<dbReference type="EMBL" id="CAXLJM020000164">
    <property type="protein sequence ID" value="CAL8146283.1"/>
    <property type="molecule type" value="Genomic_DNA"/>
</dbReference>
<organism evidence="9 10">
    <name type="scientific">Orchesella dallaii</name>
    <dbReference type="NCBI Taxonomy" id="48710"/>
    <lineage>
        <taxon>Eukaryota</taxon>
        <taxon>Metazoa</taxon>
        <taxon>Ecdysozoa</taxon>
        <taxon>Arthropoda</taxon>
        <taxon>Hexapoda</taxon>
        <taxon>Collembola</taxon>
        <taxon>Entomobryomorpha</taxon>
        <taxon>Entomobryoidea</taxon>
        <taxon>Orchesellidae</taxon>
        <taxon>Orchesellinae</taxon>
        <taxon>Orchesella</taxon>
    </lineage>
</organism>
<comment type="subcellular location">
    <subcellularLocation>
        <location evidence="1">Cell membrane</location>
        <topology evidence="1">Multi-pass membrane protein</topology>
    </subcellularLocation>
</comment>
<dbReference type="Gene3D" id="1.10.287.70">
    <property type="match status" value="1"/>
</dbReference>
<accession>A0ABP1S7M3</accession>
<keyword evidence="3 8" id="KW-0812">Transmembrane</keyword>
<dbReference type="InterPro" id="IPR052192">
    <property type="entry name" value="Insect_Ionotropic_Sensory_Rcpt"/>
</dbReference>
<evidence type="ECO:0000313" key="9">
    <source>
        <dbReference type="EMBL" id="CAL8146283.1"/>
    </source>
</evidence>
<evidence type="ECO:0000256" key="4">
    <source>
        <dbReference type="ARBA" id="ARBA00022989"/>
    </source>
</evidence>
<dbReference type="Proteomes" id="UP001642540">
    <property type="component" value="Unassembled WGS sequence"/>
</dbReference>
<dbReference type="PANTHER" id="PTHR42643">
    <property type="entry name" value="IONOTROPIC RECEPTOR 20A-RELATED"/>
    <property type="match status" value="1"/>
</dbReference>
<evidence type="ECO:0000256" key="8">
    <source>
        <dbReference type="SAM" id="Phobius"/>
    </source>
</evidence>
<dbReference type="PANTHER" id="PTHR42643:SF30">
    <property type="entry name" value="IONOTROPIC RECEPTOR 40A-RELATED"/>
    <property type="match status" value="1"/>
</dbReference>
<evidence type="ECO:0000256" key="1">
    <source>
        <dbReference type="ARBA" id="ARBA00004651"/>
    </source>
</evidence>
<keyword evidence="2" id="KW-1003">Cell membrane</keyword>
<gene>
    <name evidence="9" type="ORF">ODALV1_LOCUS30765</name>
</gene>
<proteinExistence type="predicted"/>
<feature type="transmembrane region" description="Helical" evidence="8">
    <location>
        <begin position="724"/>
        <end position="744"/>
    </location>
</feature>
<evidence type="ECO:0000256" key="3">
    <source>
        <dbReference type="ARBA" id="ARBA00022692"/>
    </source>
</evidence>
<keyword evidence="5 8" id="KW-0472">Membrane</keyword>
<keyword evidence="6" id="KW-0675">Receptor</keyword>
<evidence type="ECO:0000313" key="10">
    <source>
        <dbReference type="Proteomes" id="UP001642540"/>
    </source>
</evidence>
<reference evidence="9 10" key="1">
    <citation type="submission" date="2024-08" db="EMBL/GenBank/DDBJ databases">
        <authorList>
            <person name="Cucini C."/>
            <person name="Frati F."/>
        </authorList>
    </citation>
    <scope>NUCLEOTIDE SEQUENCE [LARGE SCALE GENOMIC DNA]</scope>
</reference>
<feature type="transmembrane region" description="Helical" evidence="8">
    <location>
        <begin position="414"/>
        <end position="433"/>
    </location>
</feature>
<comment type="caution">
    <text evidence="9">The sequence shown here is derived from an EMBL/GenBank/DDBJ whole genome shotgun (WGS) entry which is preliminary data.</text>
</comment>
<feature type="transmembrane region" description="Helical" evidence="8">
    <location>
        <begin position="356"/>
        <end position="377"/>
    </location>
</feature>
<keyword evidence="4 8" id="KW-1133">Transmembrane helix</keyword>
<protein>
    <submittedName>
        <fullName evidence="9">Uncharacterized protein</fullName>
    </submittedName>
</protein>
<evidence type="ECO:0000256" key="5">
    <source>
        <dbReference type="ARBA" id="ARBA00023136"/>
    </source>
</evidence>
<keyword evidence="10" id="KW-1185">Reference proteome</keyword>
<evidence type="ECO:0000256" key="2">
    <source>
        <dbReference type="ARBA" id="ARBA00022475"/>
    </source>
</evidence>
<name>A0ABP1S7M3_9HEXA</name>
<evidence type="ECO:0000256" key="7">
    <source>
        <dbReference type="ARBA" id="ARBA00023180"/>
    </source>
</evidence>
<evidence type="ECO:0000256" key="6">
    <source>
        <dbReference type="ARBA" id="ARBA00023170"/>
    </source>
</evidence>
<keyword evidence="7" id="KW-0325">Glycoprotein</keyword>